<dbReference type="Pfam" id="PF02518">
    <property type="entry name" value="HATPase_c"/>
    <property type="match status" value="1"/>
</dbReference>
<evidence type="ECO:0000259" key="10">
    <source>
        <dbReference type="PROSITE" id="PS50109"/>
    </source>
</evidence>
<keyword evidence="6 11" id="KW-0418">Kinase</keyword>
<dbReference type="InterPro" id="IPR004358">
    <property type="entry name" value="Sig_transdc_His_kin-like_C"/>
</dbReference>
<dbReference type="PRINTS" id="PR00344">
    <property type="entry name" value="BCTRLSENSOR"/>
</dbReference>
<keyword evidence="5" id="KW-0808">Transferase</keyword>
<keyword evidence="9" id="KW-1133">Transmembrane helix</keyword>
<evidence type="ECO:0000313" key="11">
    <source>
        <dbReference type="EMBL" id="OJG83940.1"/>
    </source>
</evidence>
<dbReference type="FunFam" id="1.10.287.130:FF:000001">
    <property type="entry name" value="Two-component sensor histidine kinase"/>
    <property type="match status" value="1"/>
</dbReference>
<evidence type="ECO:0000256" key="9">
    <source>
        <dbReference type="SAM" id="Phobius"/>
    </source>
</evidence>
<dbReference type="EMBL" id="JXLB01000001">
    <property type="protein sequence ID" value="OJG83940.1"/>
    <property type="molecule type" value="Genomic_DNA"/>
</dbReference>
<dbReference type="SMART" id="SM00387">
    <property type="entry name" value="HATPase_c"/>
    <property type="match status" value="1"/>
</dbReference>
<dbReference type="GO" id="GO:0000155">
    <property type="term" value="F:phosphorelay sensor kinase activity"/>
    <property type="evidence" value="ECO:0007669"/>
    <property type="project" value="InterPro"/>
</dbReference>
<gene>
    <name evidence="11" type="ORF">RV14_GL000117</name>
</gene>
<evidence type="ECO:0000256" key="8">
    <source>
        <dbReference type="ARBA" id="ARBA00023136"/>
    </source>
</evidence>
<dbReference type="PANTHER" id="PTHR45453">
    <property type="entry name" value="PHOSPHATE REGULON SENSOR PROTEIN PHOR"/>
    <property type="match status" value="1"/>
</dbReference>
<dbReference type="InterPro" id="IPR003594">
    <property type="entry name" value="HATPase_dom"/>
</dbReference>
<evidence type="ECO:0000256" key="1">
    <source>
        <dbReference type="ARBA" id="ARBA00000085"/>
    </source>
</evidence>
<dbReference type="InterPro" id="IPR036890">
    <property type="entry name" value="HATPase_C_sf"/>
</dbReference>
<dbReference type="EC" id="2.7.13.3" evidence="3"/>
<dbReference type="InterPro" id="IPR003661">
    <property type="entry name" value="HisK_dim/P_dom"/>
</dbReference>
<evidence type="ECO:0000256" key="2">
    <source>
        <dbReference type="ARBA" id="ARBA00004370"/>
    </source>
</evidence>
<comment type="caution">
    <text evidence="11">The sequence shown here is derived from an EMBL/GenBank/DDBJ whole genome shotgun (WGS) entry which is preliminary data.</text>
</comment>
<dbReference type="PROSITE" id="PS50109">
    <property type="entry name" value="HIS_KIN"/>
    <property type="match status" value="1"/>
</dbReference>
<dbReference type="Gene3D" id="3.30.565.10">
    <property type="entry name" value="Histidine kinase-like ATPase, C-terminal domain"/>
    <property type="match status" value="1"/>
</dbReference>
<comment type="subcellular location">
    <subcellularLocation>
        <location evidence="2">Membrane</location>
    </subcellularLocation>
</comment>
<dbReference type="InterPro" id="IPR005467">
    <property type="entry name" value="His_kinase_dom"/>
</dbReference>
<dbReference type="AlphaFoldDB" id="A0A1L8WSF8"/>
<dbReference type="CDD" id="cd00075">
    <property type="entry name" value="HATPase"/>
    <property type="match status" value="1"/>
</dbReference>
<dbReference type="InterPro" id="IPR036097">
    <property type="entry name" value="HisK_dim/P_sf"/>
</dbReference>
<feature type="transmembrane region" description="Helical" evidence="9">
    <location>
        <begin position="153"/>
        <end position="172"/>
    </location>
</feature>
<protein>
    <recommendedName>
        <fullName evidence="3">histidine kinase</fullName>
        <ecNumber evidence="3">2.7.13.3</ecNumber>
    </recommendedName>
</protein>
<dbReference type="GO" id="GO:0016036">
    <property type="term" value="P:cellular response to phosphate starvation"/>
    <property type="evidence" value="ECO:0007669"/>
    <property type="project" value="TreeGrafter"/>
</dbReference>
<keyword evidence="7" id="KW-0902">Two-component regulatory system</keyword>
<keyword evidence="8 9" id="KW-0472">Membrane</keyword>
<dbReference type="SUPFAM" id="SSF55874">
    <property type="entry name" value="ATPase domain of HSP90 chaperone/DNA topoisomerase II/histidine kinase"/>
    <property type="match status" value="1"/>
</dbReference>
<evidence type="ECO:0000256" key="3">
    <source>
        <dbReference type="ARBA" id="ARBA00012438"/>
    </source>
</evidence>
<evidence type="ECO:0000313" key="12">
    <source>
        <dbReference type="Proteomes" id="UP000182152"/>
    </source>
</evidence>
<accession>A0A1L8WSF8</accession>
<dbReference type="InterPro" id="IPR050351">
    <property type="entry name" value="BphY/WalK/GraS-like"/>
</dbReference>
<keyword evidence="12" id="KW-1185">Reference proteome</keyword>
<name>A0A1L8WSF8_9ENTE</name>
<dbReference type="PANTHER" id="PTHR45453:SF1">
    <property type="entry name" value="PHOSPHATE REGULON SENSOR PROTEIN PHOR"/>
    <property type="match status" value="1"/>
</dbReference>
<dbReference type="Proteomes" id="UP000182152">
    <property type="component" value="Unassembled WGS sequence"/>
</dbReference>
<dbReference type="GO" id="GO:0004721">
    <property type="term" value="F:phosphoprotein phosphatase activity"/>
    <property type="evidence" value="ECO:0007669"/>
    <property type="project" value="TreeGrafter"/>
</dbReference>
<dbReference type="STRING" id="150033.RV14_GL000117"/>
<dbReference type="FunFam" id="3.30.565.10:FF:000006">
    <property type="entry name" value="Sensor histidine kinase WalK"/>
    <property type="match status" value="1"/>
</dbReference>
<dbReference type="GO" id="GO:0005886">
    <property type="term" value="C:plasma membrane"/>
    <property type="evidence" value="ECO:0007669"/>
    <property type="project" value="TreeGrafter"/>
</dbReference>
<dbReference type="SMART" id="SM00388">
    <property type="entry name" value="HisKA"/>
    <property type="match status" value="1"/>
</dbReference>
<dbReference type="Gene3D" id="1.10.287.130">
    <property type="match status" value="1"/>
</dbReference>
<reference evidence="11 12" key="1">
    <citation type="submission" date="2014-12" db="EMBL/GenBank/DDBJ databases">
        <title>Draft genome sequences of 29 type strains of Enterococci.</title>
        <authorList>
            <person name="Zhong Z."/>
            <person name="Sun Z."/>
            <person name="Liu W."/>
            <person name="Zhang W."/>
            <person name="Zhang H."/>
        </authorList>
    </citation>
    <scope>NUCLEOTIDE SEQUENCE [LARGE SCALE GENOMIC DNA]</scope>
    <source>
        <strain evidence="11 12">DSM 15687</strain>
    </source>
</reference>
<proteinExistence type="predicted"/>
<keyword evidence="4" id="KW-0597">Phosphoprotein</keyword>
<evidence type="ECO:0000256" key="4">
    <source>
        <dbReference type="ARBA" id="ARBA00022553"/>
    </source>
</evidence>
<keyword evidence="9" id="KW-0812">Transmembrane</keyword>
<organism evidence="11 12">
    <name type="scientific">Enterococcus ratti</name>
    <dbReference type="NCBI Taxonomy" id="150033"/>
    <lineage>
        <taxon>Bacteria</taxon>
        <taxon>Bacillati</taxon>
        <taxon>Bacillota</taxon>
        <taxon>Bacilli</taxon>
        <taxon>Lactobacillales</taxon>
        <taxon>Enterococcaceae</taxon>
        <taxon>Enterococcus</taxon>
    </lineage>
</organism>
<feature type="domain" description="Histidine kinase" evidence="10">
    <location>
        <begin position="193"/>
        <end position="409"/>
    </location>
</feature>
<sequence length="409" mass="47236">MVFFLLRLITLQVLSQSAYWETDLFLKNTDVHSQIVQLEIARYQQNNPFLDSSINESITDQFNTQIVLWSSDGKILNKEEIGGRFSQIEEVVLDKQHLNTIQTIELKQEESDSLLSFRSVTKKAGTNQGDVAYIQILANTNQIKHSFADFRRIMILCMVIFWLLSIGISYYLSNLAMRPILASWKRQKEFIENASHELRTPLTIIQNSLEHLFTKPNHRIIEESESIAQALSQTRRLSGLTRDLLTIARNDSNEQTLEIKAIQTNEFLDELVKPFQEMAAIDHKEFILQNETQVIVRFDPQKLHQVFVILLDNALKYTNQQDRIVVISKANHKDWLIHIKNTGPTISDEAKKHIFDRFYREDRSRSKETGGYGLGLAIAKQIVVQHKGQIMVADNFPQGADFKIQLPLK</sequence>
<dbReference type="CDD" id="cd00082">
    <property type="entry name" value="HisKA"/>
    <property type="match status" value="1"/>
</dbReference>
<evidence type="ECO:0000256" key="7">
    <source>
        <dbReference type="ARBA" id="ARBA00023012"/>
    </source>
</evidence>
<evidence type="ECO:0000256" key="5">
    <source>
        <dbReference type="ARBA" id="ARBA00022679"/>
    </source>
</evidence>
<evidence type="ECO:0000256" key="6">
    <source>
        <dbReference type="ARBA" id="ARBA00022777"/>
    </source>
</evidence>
<comment type="catalytic activity">
    <reaction evidence="1">
        <text>ATP + protein L-histidine = ADP + protein N-phospho-L-histidine.</text>
        <dbReference type="EC" id="2.7.13.3"/>
    </reaction>
</comment>
<dbReference type="Pfam" id="PF00512">
    <property type="entry name" value="HisKA"/>
    <property type="match status" value="1"/>
</dbReference>
<dbReference type="SUPFAM" id="SSF47384">
    <property type="entry name" value="Homodimeric domain of signal transducing histidine kinase"/>
    <property type="match status" value="1"/>
</dbReference>